<comment type="similarity">
    <text evidence="3">Belongs to the peptidase U32 family.</text>
</comment>
<dbReference type="PANTHER" id="PTHR30217:SF6">
    <property type="entry name" value="TRNA HYDROXYLATION PROTEIN P"/>
    <property type="match status" value="1"/>
</dbReference>
<dbReference type="GO" id="GO:0006508">
    <property type="term" value="P:proteolysis"/>
    <property type="evidence" value="ECO:0007669"/>
    <property type="project" value="UniProtKB-KW"/>
</dbReference>
<dbReference type="InterPro" id="IPR001539">
    <property type="entry name" value="Peptidase_U32"/>
</dbReference>
<evidence type="ECO:0000256" key="2">
    <source>
        <dbReference type="ARBA" id="ARBA00022801"/>
    </source>
</evidence>
<dbReference type="PANTHER" id="PTHR30217">
    <property type="entry name" value="PEPTIDASE U32 FAMILY"/>
    <property type="match status" value="1"/>
</dbReference>
<evidence type="ECO:0000313" key="5">
    <source>
        <dbReference type="EMBL" id="OEF96305.1"/>
    </source>
</evidence>
<keyword evidence="1" id="KW-0645">Protease</keyword>
<dbReference type="Proteomes" id="UP000094296">
    <property type="component" value="Unassembled WGS sequence"/>
</dbReference>
<dbReference type="Gene3D" id="2.40.30.10">
    <property type="entry name" value="Translation factors"/>
    <property type="match status" value="1"/>
</dbReference>
<protein>
    <recommendedName>
        <fullName evidence="4">Peptidase family U32 C-terminal domain-containing protein</fullName>
    </recommendedName>
</protein>
<dbReference type="RefSeq" id="WP_069643811.1">
    <property type="nucleotide sequence ID" value="NZ_MIJE01000032.1"/>
</dbReference>
<evidence type="ECO:0000256" key="3">
    <source>
        <dbReference type="ARBA" id="ARBA00038374"/>
    </source>
</evidence>
<dbReference type="InterPro" id="IPR051454">
    <property type="entry name" value="RNA/ubiquinone_mod_enzymes"/>
</dbReference>
<name>A0A1E5G0D9_9FIRM</name>
<organism evidence="5 6">
    <name type="scientific">Desulfuribacillus alkaliarsenatis</name>
    <dbReference type="NCBI Taxonomy" id="766136"/>
    <lineage>
        <taxon>Bacteria</taxon>
        <taxon>Bacillati</taxon>
        <taxon>Bacillota</taxon>
        <taxon>Desulfuribacillia</taxon>
        <taxon>Desulfuribacillales</taxon>
        <taxon>Desulfuribacillaceae</taxon>
        <taxon>Desulfuribacillus</taxon>
    </lineage>
</organism>
<dbReference type="PROSITE" id="PS01276">
    <property type="entry name" value="PEPTIDASE_U32"/>
    <property type="match status" value="1"/>
</dbReference>
<reference evidence="5 6" key="1">
    <citation type="submission" date="2016-09" db="EMBL/GenBank/DDBJ databases">
        <title>Draft genome sequence for the type strain of Desulfuribacillus alkaliarsenatis AHT28, an obligately anaerobic, sulfidogenic bacterium isolated from Russian soda lake sediments.</title>
        <authorList>
            <person name="Abin C.A."/>
            <person name="Hollibaugh J.T."/>
        </authorList>
    </citation>
    <scope>NUCLEOTIDE SEQUENCE [LARGE SCALE GENOMIC DNA]</scope>
    <source>
        <strain evidence="5 6">AHT28</strain>
    </source>
</reference>
<keyword evidence="6" id="KW-1185">Reference proteome</keyword>
<dbReference type="EMBL" id="MIJE01000032">
    <property type="protein sequence ID" value="OEF96305.1"/>
    <property type="molecule type" value="Genomic_DNA"/>
</dbReference>
<dbReference type="AlphaFoldDB" id="A0A1E5G0D9"/>
<dbReference type="Pfam" id="PF01136">
    <property type="entry name" value="Peptidase_U32"/>
    <property type="match status" value="1"/>
</dbReference>
<comment type="caution">
    <text evidence="5">The sequence shown here is derived from an EMBL/GenBank/DDBJ whole genome shotgun (WGS) entry which is preliminary data.</text>
</comment>
<sequence length="407" mass="46260">MLQHNNDKPELLAPAGNLEKLKIAIRYGADAVYIAGEQFGLRKAAGNFSKDDMREGVEFAHKHGAKVYVAANMICHNEDLKNLKDYLIGIEETGIDAIIFADPAVYLAAKEVIPNVPLHVSTQMSTTNYETVRFWAEAGIERVVLARELSFEEISEIGQQVKVELECFIHGAMCVAYSGRCLLSNYMANRDANRGGCAQSCRWNYRVQANNQQNQIVTTEGHYIMNSRDLCMVEYIPQLIQAGVKSFKIEGRMKSIHYVATVTNVYRQAIDNFYSNPDNFKLNPDWIKEIQKASHRPLSTGFYFAHPTHNEQMYKPGEKLRKYDFIGMVLEYDPLTQLAIIEQRNHFRIGDEIEIIGPGGVFFSQIVEELYNDNGEPVEVAPHPLEILQLKMAQPVEANYLMRKENL</sequence>
<proteinExistence type="inferred from homology"/>
<evidence type="ECO:0000256" key="1">
    <source>
        <dbReference type="ARBA" id="ARBA00022670"/>
    </source>
</evidence>
<keyword evidence="2" id="KW-0378">Hydrolase</keyword>
<dbReference type="Pfam" id="PF16325">
    <property type="entry name" value="Peptidase_U32_C"/>
    <property type="match status" value="1"/>
</dbReference>
<accession>A0A1E5G0D9</accession>
<gene>
    <name evidence="5" type="ORF">BHF68_09090</name>
</gene>
<dbReference type="InterPro" id="IPR032525">
    <property type="entry name" value="Peptidase_U32_C"/>
</dbReference>
<dbReference type="GO" id="GO:0008233">
    <property type="term" value="F:peptidase activity"/>
    <property type="evidence" value="ECO:0007669"/>
    <property type="project" value="UniProtKB-KW"/>
</dbReference>
<feature type="domain" description="Peptidase family U32 C-terminal" evidence="4">
    <location>
        <begin position="321"/>
        <end position="403"/>
    </location>
</feature>
<evidence type="ECO:0000259" key="4">
    <source>
        <dbReference type="Pfam" id="PF16325"/>
    </source>
</evidence>
<dbReference type="OrthoDB" id="9807498at2"/>
<dbReference type="STRING" id="766136.BHF68_09090"/>
<evidence type="ECO:0000313" key="6">
    <source>
        <dbReference type="Proteomes" id="UP000094296"/>
    </source>
</evidence>